<keyword evidence="3" id="KW-1185">Reference proteome</keyword>
<dbReference type="Proteomes" id="UP000185003">
    <property type="component" value="Unassembled WGS sequence"/>
</dbReference>
<evidence type="ECO:0000313" key="3">
    <source>
        <dbReference type="Proteomes" id="UP000185003"/>
    </source>
</evidence>
<dbReference type="STRING" id="536979.SAMN04488055_2608"/>
<name>A0A1N6G6I1_9BACT</name>
<dbReference type="AlphaFoldDB" id="A0A1N6G6I1"/>
<proteinExistence type="predicted"/>
<keyword evidence="1" id="KW-1133">Transmembrane helix</keyword>
<feature type="transmembrane region" description="Helical" evidence="1">
    <location>
        <begin position="79"/>
        <end position="99"/>
    </location>
</feature>
<keyword evidence="1" id="KW-0812">Transmembrane</keyword>
<organism evidence="2 3">
    <name type="scientific">Chitinophaga niabensis</name>
    <dbReference type="NCBI Taxonomy" id="536979"/>
    <lineage>
        <taxon>Bacteria</taxon>
        <taxon>Pseudomonadati</taxon>
        <taxon>Bacteroidota</taxon>
        <taxon>Chitinophagia</taxon>
        <taxon>Chitinophagales</taxon>
        <taxon>Chitinophagaceae</taxon>
        <taxon>Chitinophaga</taxon>
    </lineage>
</organism>
<evidence type="ECO:0000256" key="1">
    <source>
        <dbReference type="SAM" id="Phobius"/>
    </source>
</evidence>
<feature type="transmembrane region" description="Helical" evidence="1">
    <location>
        <begin position="40"/>
        <end position="59"/>
    </location>
</feature>
<evidence type="ECO:0000313" key="2">
    <source>
        <dbReference type="EMBL" id="SIO03155.1"/>
    </source>
</evidence>
<keyword evidence="1" id="KW-0472">Membrane</keyword>
<gene>
    <name evidence="2" type="ORF">SAMN04488055_2608</name>
</gene>
<dbReference type="EMBL" id="FSRA01000001">
    <property type="protein sequence ID" value="SIO03155.1"/>
    <property type="molecule type" value="Genomic_DNA"/>
</dbReference>
<sequence length="179" mass="20564">MNVIEKYLGQFYFTEPIKTIKNNKTLKSIMKTIQPKTWRLWAGEIITALLLVFFVHSAIDNYLNLLSLKNLLWFYTKHVGITAWFIVFIEAGIAILLFFPKTRIHGLAATLLFVIILATVVLLNPHSPHLFGGILNKLGKRFYLPFEIFLFLITLLAIGLNIRRKTAIQPKAIQNIIVQ</sequence>
<accession>A0A1N6G6I1</accession>
<feature type="transmembrane region" description="Helical" evidence="1">
    <location>
        <begin position="143"/>
        <end position="162"/>
    </location>
</feature>
<reference evidence="2 3" key="1">
    <citation type="submission" date="2016-11" db="EMBL/GenBank/DDBJ databases">
        <authorList>
            <person name="Jaros S."/>
            <person name="Januszkiewicz K."/>
            <person name="Wedrychowicz H."/>
        </authorList>
    </citation>
    <scope>NUCLEOTIDE SEQUENCE [LARGE SCALE GENOMIC DNA]</scope>
    <source>
        <strain evidence="2 3">DSM 24787</strain>
    </source>
</reference>
<evidence type="ECO:0008006" key="4">
    <source>
        <dbReference type="Google" id="ProtNLM"/>
    </source>
</evidence>
<feature type="transmembrane region" description="Helical" evidence="1">
    <location>
        <begin position="106"/>
        <end position="123"/>
    </location>
</feature>
<protein>
    <recommendedName>
        <fullName evidence="4">DoxX protein</fullName>
    </recommendedName>
</protein>